<dbReference type="Proteomes" id="UP001596096">
    <property type="component" value="Unassembled WGS sequence"/>
</dbReference>
<reference evidence="4" key="1">
    <citation type="journal article" date="2019" name="Int. J. Syst. Evol. Microbiol.">
        <title>The Global Catalogue of Microorganisms (GCM) 10K type strain sequencing project: providing services to taxonomists for standard genome sequencing and annotation.</title>
        <authorList>
            <consortium name="The Broad Institute Genomics Platform"/>
            <consortium name="The Broad Institute Genome Sequencing Center for Infectious Disease"/>
            <person name="Wu L."/>
            <person name="Ma J."/>
        </authorList>
    </citation>
    <scope>NUCLEOTIDE SEQUENCE [LARGE SCALE GENOMIC DNA]</scope>
    <source>
        <strain evidence="4">CGMCC 4.7106</strain>
    </source>
</reference>
<dbReference type="PANTHER" id="PTHR43798">
    <property type="entry name" value="MONOACYLGLYCEROL LIPASE"/>
    <property type="match status" value="1"/>
</dbReference>
<gene>
    <name evidence="3" type="ORF">ACFPUY_05675</name>
</gene>
<evidence type="ECO:0000259" key="2">
    <source>
        <dbReference type="Pfam" id="PF12697"/>
    </source>
</evidence>
<evidence type="ECO:0000256" key="1">
    <source>
        <dbReference type="ARBA" id="ARBA00022801"/>
    </source>
</evidence>
<feature type="domain" description="AB hydrolase-1" evidence="2">
    <location>
        <begin position="23"/>
        <end position="255"/>
    </location>
</feature>
<evidence type="ECO:0000313" key="3">
    <source>
        <dbReference type="EMBL" id="MFC5814562.1"/>
    </source>
</evidence>
<sequence length="265" mass="28562">MAVARVNGTTLTYTDQGTGDPVILVMGTGSPGHVWHLHQAPALLAAGYRVITFDNRGLTPDSGAPPEIDDLVGDLAGLAETLCGGRCRLVGVSMGAHVVQELLLQRPELVEQAVLMATRGRPDHFRARLAAAEAELNFGPVELPAAYGAALRAVLSLSPHTLNDESRARHWLDLFELFPTAKAVMRAQSKLEIMDDRLGDYRAIRGRCLVVGFEDDLITPPHLGQEVATAIPGARYAQVAKCGHYGYLEQPDEVNSLMVDFFATA</sequence>
<evidence type="ECO:0000313" key="4">
    <source>
        <dbReference type="Proteomes" id="UP001596096"/>
    </source>
</evidence>
<comment type="caution">
    <text evidence="3">The sequence shown here is derived from an EMBL/GenBank/DDBJ whole genome shotgun (WGS) entry which is preliminary data.</text>
</comment>
<accession>A0ABW1BNC6</accession>
<dbReference type="GO" id="GO:0016787">
    <property type="term" value="F:hydrolase activity"/>
    <property type="evidence" value="ECO:0007669"/>
    <property type="project" value="UniProtKB-KW"/>
</dbReference>
<organism evidence="3 4">
    <name type="scientific">Nonomuraea harbinensis</name>
    <dbReference type="NCBI Taxonomy" id="1286938"/>
    <lineage>
        <taxon>Bacteria</taxon>
        <taxon>Bacillati</taxon>
        <taxon>Actinomycetota</taxon>
        <taxon>Actinomycetes</taxon>
        <taxon>Streptosporangiales</taxon>
        <taxon>Streptosporangiaceae</taxon>
        <taxon>Nonomuraea</taxon>
    </lineage>
</organism>
<proteinExistence type="predicted"/>
<dbReference type="PANTHER" id="PTHR43798:SF31">
    <property type="entry name" value="AB HYDROLASE SUPERFAMILY PROTEIN YCLE"/>
    <property type="match status" value="1"/>
</dbReference>
<dbReference type="InterPro" id="IPR050266">
    <property type="entry name" value="AB_hydrolase_sf"/>
</dbReference>
<dbReference type="RefSeq" id="WP_219543200.1">
    <property type="nucleotide sequence ID" value="NZ_JAHKRN010000002.1"/>
</dbReference>
<name>A0ABW1BNC6_9ACTN</name>
<protein>
    <submittedName>
        <fullName evidence="3">Alpha/beta fold hydrolase</fullName>
    </submittedName>
</protein>
<keyword evidence="4" id="KW-1185">Reference proteome</keyword>
<dbReference type="InterPro" id="IPR000073">
    <property type="entry name" value="AB_hydrolase_1"/>
</dbReference>
<dbReference type="Pfam" id="PF12697">
    <property type="entry name" value="Abhydrolase_6"/>
    <property type="match status" value="1"/>
</dbReference>
<keyword evidence="1 3" id="KW-0378">Hydrolase</keyword>
<dbReference type="EMBL" id="JBHSNW010000002">
    <property type="protein sequence ID" value="MFC5814562.1"/>
    <property type="molecule type" value="Genomic_DNA"/>
</dbReference>